<accession>A0A395M6T0</accession>
<evidence type="ECO:0000256" key="1">
    <source>
        <dbReference type="SAM" id="Coils"/>
    </source>
</evidence>
<keyword evidence="1" id="KW-0175">Coiled coil</keyword>
<reference evidence="2 3" key="1">
    <citation type="journal article" date="2018" name="PLoS Pathog.">
        <title>Evolution of structural diversity of trichothecenes, a family of toxins produced by plant pathogenic and entomopathogenic fungi.</title>
        <authorList>
            <person name="Proctor R.H."/>
            <person name="McCormick S.P."/>
            <person name="Kim H.S."/>
            <person name="Cardoza R.E."/>
            <person name="Stanley A.M."/>
            <person name="Lindo L."/>
            <person name="Kelly A."/>
            <person name="Brown D.W."/>
            <person name="Lee T."/>
            <person name="Vaughan M.M."/>
            <person name="Alexander N.J."/>
            <person name="Busman M."/>
            <person name="Gutierrez S."/>
        </authorList>
    </citation>
    <scope>NUCLEOTIDE SEQUENCE [LARGE SCALE GENOMIC DNA]</scope>
    <source>
        <strain evidence="2 3">NRRL 13405</strain>
    </source>
</reference>
<dbReference type="Proteomes" id="UP000265631">
    <property type="component" value="Unassembled WGS sequence"/>
</dbReference>
<organism evidence="2 3">
    <name type="scientific">Fusarium flagelliforme</name>
    <dbReference type="NCBI Taxonomy" id="2675880"/>
    <lineage>
        <taxon>Eukaryota</taxon>
        <taxon>Fungi</taxon>
        <taxon>Dikarya</taxon>
        <taxon>Ascomycota</taxon>
        <taxon>Pezizomycotina</taxon>
        <taxon>Sordariomycetes</taxon>
        <taxon>Hypocreomycetidae</taxon>
        <taxon>Hypocreales</taxon>
        <taxon>Nectriaceae</taxon>
        <taxon>Fusarium</taxon>
        <taxon>Fusarium incarnatum-equiseti species complex</taxon>
    </lineage>
</organism>
<feature type="coiled-coil region" evidence="1">
    <location>
        <begin position="102"/>
        <end position="150"/>
    </location>
</feature>
<feature type="non-terminal residue" evidence="2">
    <location>
        <position position="1"/>
    </location>
</feature>
<comment type="caution">
    <text evidence="2">The sequence shown here is derived from an EMBL/GenBank/DDBJ whole genome shotgun (WGS) entry which is preliminary data.</text>
</comment>
<gene>
    <name evidence="2" type="ORF">FIE12Z_12731</name>
</gene>
<name>A0A395M6T0_9HYPO</name>
<evidence type="ECO:0000313" key="3">
    <source>
        <dbReference type="Proteomes" id="UP000265631"/>
    </source>
</evidence>
<evidence type="ECO:0000313" key="2">
    <source>
        <dbReference type="EMBL" id="RFN42722.1"/>
    </source>
</evidence>
<dbReference type="AlphaFoldDB" id="A0A395M6T0"/>
<proteinExistence type="predicted"/>
<sequence>RELRGKAHDNSGELVSEFTASVVSSGEAHAGVDSLDTVPLTSTEKRRKAAEGIAQFGFEVMPCSRCSKRGVACKMIAGKKKCGLCVSLGRPCDVTGTPLNSLTRIINEAKRLEEREAAAEELLSSRREALRIAQRELDESLSQLETCRKRKKELVSRGVEMTRRGLDSLDELEEAEKAESSKEQLVVEDINSLVHSDVLDFSFFDFSGVDGSSSGVAGH</sequence>
<dbReference type="EMBL" id="PXXK01000689">
    <property type="protein sequence ID" value="RFN42722.1"/>
    <property type="molecule type" value="Genomic_DNA"/>
</dbReference>
<keyword evidence="3" id="KW-1185">Reference proteome</keyword>
<protein>
    <submittedName>
        <fullName evidence="2">Uncharacterized protein</fullName>
    </submittedName>
</protein>